<evidence type="ECO:0000313" key="9">
    <source>
        <dbReference type="Proteomes" id="UP000293589"/>
    </source>
</evidence>
<feature type="transmembrane region" description="Helical" evidence="5">
    <location>
        <begin position="164"/>
        <end position="186"/>
    </location>
</feature>
<feature type="transmembrane region" description="Helical" evidence="5">
    <location>
        <begin position="314"/>
        <end position="340"/>
    </location>
</feature>
<feature type="domain" description="ABC transmembrane type-1" evidence="7">
    <location>
        <begin position="86"/>
        <end position="288"/>
    </location>
</feature>
<dbReference type="InterPro" id="IPR035906">
    <property type="entry name" value="MetI-like_sf"/>
</dbReference>
<feature type="transmembrane region" description="Helical" evidence="5">
    <location>
        <begin position="216"/>
        <end position="236"/>
    </location>
</feature>
<keyword evidence="2 5" id="KW-0812">Transmembrane</keyword>
<accession>A0A4P6DTM0</accession>
<feature type="transmembrane region" description="Helical" evidence="5">
    <location>
        <begin position="436"/>
        <end position="456"/>
    </location>
</feature>
<dbReference type="PANTHER" id="PTHR43496">
    <property type="entry name" value="PROTEIN LPLB"/>
    <property type="match status" value="1"/>
</dbReference>
<feature type="domain" description="ABC transmembrane type-1" evidence="7">
    <location>
        <begin position="367"/>
        <end position="557"/>
    </location>
</feature>
<comment type="similarity">
    <text evidence="5">Belongs to the binding-protein-dependent transport system permease family.</text>
</comment>
<dbReference type="SUPFAM" id="SSF53850">
    <property type="entry name" value="Periplasmic binding protein-like II"/>
    <property type="match status" value="1"/>
</dbReference>
<gene>
    <name evidence="8" type="ORF">ESN35_07865</name>
</gene>
<dbReference type="EMBL" id="CP035464">
    <property type="protein sequence ID" value="QAY33333.1"/>
    <property type="molecule type" value="Genomic_DNA"/>
</dbReference>
<dbReference type="GO" id="GO:0055085">
    <property type="term" value="P:transmembrane transport"/>
    <property type="evidence" value="ECO:0007669"/>
    <property type="project" value="InterPro"/>
</dbReference>
<feature type="transmembrane region" description="Helical" evidence="5">
    <location>
        <begin position="498"/>
        <end position="518"/>
    </location>
</feature>
<feature type="transmembrane region" description="Helical" evidence="5">
    <location>
        <begin position="538"/>
        <end position="560"/>
    </location>
</feature>
<protein>
    <submittedName>
        <fullName evidence="8">ABC transporter permease subunit</fullName>
    </submittedName>
</protein>
<dbReference type="PANTHER" id="PTHR43496:SF1">
    <property type="entry name" value="POLYGALACTURONAN_RHAMNOGALACTURONAN TRANSPORT SYSTEM PERMEASE PROTEIN YTEP"/>
    <property type="match status" value="1"/>
</dbReference>
<dbReference type="KEGG" id="bgx:ESN35_07865"/>
<comment type="subcellular location">
    <subcellularLocation>
        <location evidence="5">Cell membrane</location>
        <topology evidence="5">Multi-pass membrane protein</topology>
    </subcellularLocation>
    <subcellularLocation>
        <location evidence="1">Membrane</location>
        <topology evidence="1">Multi-pass membrane protein</topology>
    </subcellularLocation>
</comment>
<reference evidence="8 9" key="1">
    <citation type="submission" date="2019-01" db="EMBL/GenBank/DDBJ databases">
        <title>Complete genome sequence of Bifidobacterium gallinarum CACC 514.</title>
        <authorList>
            <person name="Jung M."/>
        </authorList>
    </citation>
    <scope>NUCLEOTIDE SEQUENCE [LARGE SCALE GENOMIC DNA]</scope>
    <source>
        <strain evidence="8 9">CACC 514</strain>
    </source>
</reference>
<dbReference type="Pfam" id="PF13343">
    <property type="entry name" value="SBP_bac_6"/>
    <property type="match status" value="1"/>
</dbReference>
<dbReference type="SUPFAM" id="SSF161098">
    <property type="entry name" value="MetI-like"/>
    <property type="match status" value="2"/>
</dbReference>
<evidence type="ECO:0000256" key="4">
    <source>
        <dbReference type="ARBA" id="ARBA00023136"/>
    </source>
</evidence>
<dbReference type="GO" id="GO:0005886">
    <property type="term" value="C:plasma membrane"/>
    <property type="evidence" value="ECO:0007669"/>
    <property type="project" value="UniProtKB-SubCell"/>
</dbReference>
<dbReference type="AlphaFoldDB" id="A0A4P6DTM0"/>
<dbReference type="CDD" id="cd06261">
    <property type="entry name" value="TM_PBP2"/>
    <property type="match status" value="2"/>
</dbReference>
<evidence type="ECO:0000256" key="3">
    <source>
        <dbReference type="ARBA" id="ARBA00022989"/>
    </source>
</evidence>
<evidence type="ECO:0000256" key="1">
    <source>
        <dbReference type="ARBA" id="ARBA00004141"/>
    </source>
</evidence>
<feature type="transmembrane region" description="Helical" evidence="5">
    <location>
        <begin position="616"/>
        <end position="637"/>
    </location>
</feature>
<feature type="transmembrane region" description="Helical" evidence="5">
    <location>
        <begin position="123"/>
        <end position="144"/>
    </location>
</feature>
<dbReference type="InterPro" id="IPR000515">
    <property type="entry name" value="MetI-like"/>
</dbReference>
<feature type="region of interest" description="Disordered" evidence="6">
    <location>
        <begin position="905"/>
        <end position="973"/>
    </location>
</feature>
<evidence type="ECO:0000313" key="8">
    <source>
        <dbReference type="EMBL" id="QAY33333.1"/>
    </source>
</evidence>
<dbReference type="Gene3D" id="1.10.3720.10">
    <property type="entry name" value="MetI-like"/>
    <property type="match status" value="2"/>
</dbReference>
<feature type="transmembrane region" description="Helical" evidence="5">
    <location>
        <begin position="270"/>
        <end position="294"/>
    </location>
</feature>
<evidence type="ECO:0000256" key="5">
    <source>
        <dbReference type="RuleBase" id="RU363032"/>
    </source>
</evidence>
<feature type="transmembrane region" description="Helical" evidence="5">
    <location>
        <begin position="92"/>
        <end position="111"/>
    </location>
</feature>
<dbReference type="PROSITE" id="PS50928">
    <property type="entry name" value="ABC_TM1"/>
    <property type="match status" value="2"/>
</dbReference>
<dbReference type="Proteomes" id="UP000293589">
    <property type="component" value="Chromosome"/>
</dbReference>
<organism evidence="8 9">
    <name type="scientific">Bifidobacterium pullorum subsp. gallinarum</name>
    <dbReference type="NCBI Taxonomy" id="78344"/>
    <lineage>
        <taxon>Bacteria</taxon>
        <taxon>Bacillati</taxon>
        <taxon>Actinomycetota</taxon>
        <taxon>Actinomycetes</taxon>
        <taxon>Bifidobacteriales</taxon>
        <taxon>Bifidobacteriaceae</taxon>
        <taxon>Bifidobacterium</taxon>
    </lineage>
</organism>
<feature type="transmembrane region" description="Helical" evidence="5">
    <location>
        <begin position="371"/>
        <end position="391"/>
    </location>
</feature>
<dbReference type="STRING" id="78344.BIGA_1347"/>
<dbReference type="Gene3D" id="3.40.190.10">
    <property type="entry name" value="Periplasmic binding protein-like II"/>
    <property type="match status" value="2"/>
</dbReference>
<feature type="compositionally biased region" description="Basic residues" evidence="6">
    <location>
        <begin position="917"/>
        <end position="929"/>
    </location>
</feature>
<dbReference type="RefSeq" id="WP_129237828.1">
    <property type="nucleotide sequence ID" value="NZ_CP035464.1"/>
</dbReference>
<keyword evidence="4 5" id="KW-0472">Membrane</keyword>
<keyword evidence="3 5" id="KW-1133">Transmembrane helix</keyword>
<evidence type="ECO:0000259" key="7">
    <source>
        <dbReference type="PROSITE" id="PS50928"/>
    </source>
</evidence>
<proteinExistence type="inferred from homology"/>
<sequence>MSVEFIQAGKQLPNIAPEIINHERRPSKPKQTELWVLLAVVAVAFCAFLIAPMALVVIKSFQTGDGAATLSNYGAIIAQPEFLTSVLNSLKVAGASALVSVLLAFLLAYTVNCTNVPSGLKKAVCLLTQVPMLLPTITYGFAIIYSFGNQGLITRLFGTQLFDIYGFTGLMIGYVIYTLPTCFLLINNSFQFVDKKFIIVSHIMGDKPWTTFLNTILRPLVGTLAVAFIQAFFLAFTDYGIPTSVGGTYDVLAMTLYNQMLGSIPNFNRGAVIAVFMLIPSILSIILMTVLERYSIRYSKVSQVELPKGSVRDWLCGIGSVLTLVCVLSLFAVILVIPFVNEWPFDTSFTLSHITALFTESELSSVYTNSLYVAVMTAIIGCLFAYTAGLVTSRSKLPNWAKRAVDSMSSVINTVPGMVLGIAFLFAFSGSSLQNTFWILIIANIVHYFATPYQMIKDSLTKMNGSWETTAKLMGDNWFKTIVRVVTPNARPTILQVFGYYFVNAMVTISAVVFLTGARTQVITTEISALQHLAEFDQIFALSILILATNLIVKGVVAAATRERGTVTIRQRVVQVATAAMTVRRDSRLVAAEQASRSGSPDFPLPTTGNRRGRTIFTGTLSGILAVLLVAFGFGAFSGTAAADGQVVIYTNADDEAVTAFQNALNANGFENKYVIQSFGTSELGGKLLAEGRALEADLITMSSYYVDSAQERNHMFADLTDVKSQLLQDSENSTAPAYRRPTTVQEGAIFYNTTVLRDEGLPVPQSLADLADPIYAGQISVTDMEGSSTGWLMVQAIADAYGTGEEGREILTGIYRNAGPHLQMSGSGPLNSVRSGEVTIGFGLRHQAIADKNEGLLQEYQDFSEACKREAQGKQSRRGRVPPLLHESADSYVGIATIWPFPQESPDSCIPPPSVHRNHQERHTHHHEPRLQAADPRSADHHPHGQGGDALRPLHLGRRLQGHYPEDPRRPA</sequence>
<keyword evidence="5" id="KW-0813">Transport</keyword>
<dbReference type="Pfam" id="PF00528">
    <property type="entry name" value="BPD_transp_1"/>
    <property type="match status" value="2"/>
</dbReference>
<evidence type="ECO:0000256" key="2">
    <source>
        <dbReference type="ARBA" id="ARBA00022692"/>
    </source>
</evidence>
<name>A0A4P6DTM0_9BIFI</name>
<evidence type="ECO:0000256" key="6">
    <source>
        <dbReference type="SAM" id="MobiDB-lite"/>
    </source>
</evidence>
<feature type="transmembrane region" description="Helical" evidence="5">
    <location>
        <begin position="34"/>
        <end position="58"/>
    </location>
</feature>
<feature type="transmembrane region" description="Helical" evidence="5">
    <location>
        <begin position="411"/>
        <end position="430"/>
    </location>
</feature>